<dbReference type="Proteomes" id="UP001310387">
    <property type="component" value="Unassembled WGS sequence"/>
</dbReference>
<feature type="chain" id="PRO_5046788816" evidence="1">
    <location>
        <begin position="30"/>
        <end position="547"/>
    </location>
</feature>
<comment type="caution">
    <text evidence="3">The sequence shown here is derived from an EMBL/GenBank/DDBJ whole genome shotgun (WGS) entry which is preliminary data.</text>
</comment>
<sequence length="547" mass="57711">MSVSRRRAVAAGTGLTLLASALSLPAASAAPDSPDPAVTGPVPATTAVGDPAHGYPFLATDVDLADHGYVEQEFFLSGEATRYDADGASDAEVISTGHEYRTRMVVRRPTDPGAFNGTVITEWYNVSNQWDQEVDWFQTHEHLLREGYAWVGVSAQRAGVHSGTGLRSWSPDRYGSLDLTDGGTVTDDTLSWDVFSQAVGAVREPAGTAPLGPLEAETVVATGHSQSAGRLWSYVNSVDPGGDVVDAVVLHGGGGPLRDAVETPVLKINSETDVAIDLLGAAQRQPDSDTLRTWEVAGASHGDWKLITDYGRLRIRDIGTAPGGYPGTPQTCDEPSGSRVPQHMVQGAAYDHVADWAAGGDAPPSAPAIDLLADGSVDRDDLGLGRGGIRLAAQEVPVRLNSGLNTGPGFCFIDGSSRPVDDATLAAWYPDEEQYVDEVVAVTGAAVEAGYVPADVAADPSWYTDVAELVQDRVESGLVREQVGARIVDRMHRALEAADDGDWNAADRWVRQAHTFAERQVRDDLASASVARSTAAVRGVLALTVDG</sequence>
<dbReference type="PROSITE" id="PS51318">
    <property type="entry name" value="TAT"/>
    <property type="match status" value="1"/>
</dbReference>
<evidence type="ECO:0000259" key="2">
    <source>
        <dbReference type="Pfam" id="PF20091"/>
    </source>
</evidence>
<dbReference type="InterPro" id="IPR045394">
    <property type="entry name" value="Abhydrolase_dom"/>
</dbReference>
<keyword evidence="3" id="KW-0378">Hydrolase</keyword>
<evidence type="ECO:0000256" key="1">
    <source>
        <dbReference type="SAM" id="SignalP"/>
    </source>
</evidence>
<evidence type="ECO:0000313" key="4">
    <source>
        <dbReference type="Proteomes" id="UP001310387"/>
    </source>
</evidence>
<accession>A0ABU7Z6S5</accession>
<evidence type="ECO:0000313" key="3">
    <source>
        <dbReference type="EMBL" id="MEG3615081.1"/>
    </source>
</evidence>
<keyword evidence="1" id="KW-0732">Signal</keyword>
<reference evidence="3" key="2">
    <citation type="submission" date="2024-02" db="EMBL/GenBank/DDBJ databases">
        <authorList>
            <person name="Prathaban M."/>
            <person name="Mythili R."/>
            <person name="Sharmila Devi N."/>
            <person name="Sobanaa M."/>
            <person name="Prathiviraj R."/>
            <person name="Selvin J."/>
        </authorList>
    </citation>
    <scope>NUCLEOTIDE SEQUENCE</scope>
    <source>
        <strain evidence="3">MP1014</strain>
    </source>
</reference>
<dbReference type="EMBL" id="JBAGLP010000116">
    <property type="protein sequence ID" value="MEG3615081.1"/>
    <property type="molecule type" value="Genomic_DNA"/>
</dbReference>
<organism evidence="3 4">
    <name type="scientific">Isoptericola haloaureus</name>
    <dbReference type="NCBI Taxonomy" id="1542902"/>
    <lineage>
        <taxon>Bacteria</taxon>
        <taxon>Bacillati</taxon>
        <taxon>Actinomycetota</taxon>
        <taxon>Actinomycetes</taxon>
        <taxon>Micrococcales</taxon>
        <taxon>Promicromonosporaceae</taxon>
        <taxon>Isoptericola</taxon>
    </lineage>
</organism>
<reference evidence="3" key="1">
    <citation type="journal article" date="2024" name="Antonie Van Leeuwenhoek">
        <title>Isoptericola haloaureus sp. nov., a dimorphic actinobacterium isolated from mangrove sediments of southeast India, implicating biosaline agricultural significance through nitrogen fixation and salt tolerance genes.</title>
        <authorList>
            <person name="Prathaban M."/>
            <person name="Prathiviraj R."/>
            <person name="Ravichandran M."/>
            <person name="Natarajan S.D."/>
            <person name="Sobanaa M."/>
            <person name="Hari Krishna Kumar S."/>
            <person name="Chandrasekar V."/>
            <person name="Selvin J."/>
        </authorList>
    </citation>
    <scope>NUCLEOTIDE SEQUENCE</scope>
    <source>
        <strain evidence="3">MP1014</strain>
    </source>
</reference>
<dbReference type="Pfam" id="PF20091">
    <property type="entry name" value="Abhydrolase_10"/>
    <property type="match status" value="1"/>
</dbReference>
<keyword evidence="4" id="KW-1185">Reference proteome</keyword>
<gene>
    <name evidence="3" type="ORF">V5O49_08090</name>
</gene>
<dbReference type="InterPro" id="IPR006311">
    <property type="entry name" value="TAT_signal"/>
</dbReference>
<feature type="domain" description="Alpha/beta hydrolase" evidence="2">
    <location>
        <begin position="38"/>
        <end position="457"/>
    </location>
</feature>
<dbReference type="InterPro" id="IPR029058">
    <property type="entry name" value="AB_hydrolase_fold"/>
</dbReference>
<protein>
    <submittedName>
        <fullName evidence="3">Alpha/beta hydrolase domain-containing protein</fullName>
    </submittedName>
</protein>
<dbReference type="GO" id="GO:0016787">
    <property type="term" value="F:hydrolase activity"/>
    <property type="evidence" value="ECO:0007669"/>
    <property type="project" value="UniProtKB-KW"/>
</dbReference>
<feature type="signal peptide" evidence="1">
    <location>
        <begin position="1"/>
        <end position="29"/>
    </location>
</feature>
<proteinExistence type="predicted"/>
<dbReference type="SUPFAM" id="SSF53474">
    <property type="entry name" value="alpha/beta-Hydrolases"/>
    <property type="match status" value="1"/>
</dbReference>
<dbReference type="RefSeq" id="WP_332901758.1">
    <property type="nucleotide sequence ID" value="NZ_JBAGLP010000116.1"/>
</dbReference>
<name>A0ABU7Z6S5_9MICO</name>